<feature type="chain" id="PRO_5021405363" evidence="1">
    <location>
        <begin position="30"/>
        <end position="566"/>
    </location>
</feature>
<name>A0A507DER9_9FUNG</name>
<dbReference type="AlphaFoldDB" id="A0A507DER9"/>
<comment type="caution">
    <text evidence="2">The sequence shown here is derived from an EMBL/GenBank/DDBJ whole genome shotgun (WGS) entry which is preliminary data.</text>
</comment>
<dbReference type="Proteomes" id="UP000320475">
    <property type="component" value="Unassembled WGS sequence"/>
</dbReference>
<accession>A0A507DER9</accession>
<evidence type="ECO:0000313" key="3">
    <source>
        <dbReference type="Proteomes" id="UP000320475"/>
    </source>
</evidence>
<evidence type="ECO:0000313" key="2">
    <source>
        <dbReference type="EMBL" id="TPX50054.1"/>
    </source>
</evidence>
<proteinExistence type="predicted"/>
<gene>
    <name evidence="2" type="ORF">SeLEV6574_g01106</name>
</gene>
<feature type="signal peptide" evidence="1">
    <location>
        <begin position="1"/>
        <end position="29"/>
    </location>
</feature>
<evidence type="ECO:0000256" key="1">
    <source>
        <dbReference type="SAM" id="SignalP"/>
    </source>
</evidence>
<dbReference type="EMBL" id="QEAM01000023">
    <property type="protein sequence ID" value="TPX50054.1"/>
    <property type="molecule type" value="Genomic_DNA"/>
</dbReference>
<organism evidence="2 3">
    <name type="scientific">Synchytrium endobioticum</name>
    <dbReference type="NCBI Taxonomy" id="286115"/>
    <lineage>
        <taxon>Eukaryota</taxon>
        <taxon>Fungi</taxon>
        <taxon>Fungi incertae sedis</taxon>
        <taxon>Chytridiomycota</taxon>
        <taxon>Chytridiomycota incertae sedis</taxon>
        <taxon>Chytridiomycetes</taxon>
        <taxon>Synchytriales</taxon>
        <taxon>Synchytriaceae</taxon>
        <taxon>Synchytrium</taxon>
    </lineage>
</organism>
<dbReference type="VEuPathDB" id="FungiDB:SeMB42_g02616"/>
<keyword evidence="1" id="KW-0732">Signal</keyword>
<reference evidence="2 3" key="1">
    <citation type="journal article" date="2019" name="Sci. Rep.">
        <title>Comparative genomics of chytrid fungi reveal insights into the obligate biotrophic and pathogenic lifestyle of Synchytrium endobioticum.</title>
        <authorList>
            <person name="van de Vossenberg B.T.L.H."/>
            <person name="Warris S."/>
            <person name="Nguyen H.D.T."/>
            <person name="van Gent-Pelzer M.P.E."/>
            <person name="Joly D.L."/>
            <person name="van de Geest H.C."/>
            <person name="Bonants P.J.M."/>
            <person name="Smith D.S."/>
            <person name="Levesque C.A."/>
            <person name="van der Lee T.A.J."/>
        </authorList>
    </citation>
    <scope>NUCLEOTIDE SEQUENCE [LARGE SCALE GENOMIC DNA]</scope>
    <source>
        <strain evidence="2 3">LEV6574</strain>
    </source>
</reference>
<protein>
    <submittedName>
        <fullName evidence="2">Uncharacterized protein</fullName>
    </submittedName>
</protein>
<sequence length="566" mass="65498">MLLPMKLPSSKWKSILLSVSIALSSLVLSSPIPAGSTGSPDRNAPPTTQQLLQWIWLLRAKRFDLAQPKTIESQVAYNKFASMMGKFASGHFVTYPNDRHVLINDLTLESMMSYVIPDEVGLNLRNLKTLPTDEMVLETLVCHWQALENLQLYNGPVGNMWFRVPWVDELQDLYTYKIISVMEATDLETWRGEVSLPQAPPTEEQLLHWIWLLRERRSALAQQETLESQFMVDNLAHMMRKHTSYFEPPDFELRIERPILKRMMRHVIPKAVPLTLRDLLRRPSKEMSLDTLKLHLEALKNLHMQYLPFMHESVVIPLLAEPQQLYRDRFQDLAEETYWETERGKVSLPQAPSTEEQLLHWIWLLRERRFQLAQRTLMWECDELDFIIKTRVKSSAYDRTTAADENWPDSILELMWPNVIPDEVGLTLRDLKTPPTDGMDLEMLACHWEALENLQEPLRLSWNHVPRVADVQQQYKYKIMAVAETAAFDKQGPYGRDNLLVPVIVSANIHYPFSTPAGYSAAPRAESVFSDRGLTGSSRGVDWSREYEQSGWYGNVVKTVGNELDE</sequence>